<organism evidence="2 3">
    <name type="scientific">Coccidioides posadasii RMSCC 3488</name>
    <dbReference type="NCBI Taxonomy" id="454284"/>
    <lineage>
        <taxon>Eukaryota</taxon>
        <taxon>Fungi</taxon>
        <taxon>Dikarya</taxon>
        <taxon>Ascomycota</taxon>
        <taxon>Pezizomycotina</taxon>
        <taxon>Eurotiomycetes</taxon>
        <taxon>Eurotiomycetidae</taxon>
        <taxon>Onygenales</taxon>
        <taxon>Onygenaceae</taxon>
        <taxon>Coccidioides</taxon>
    </lineage>
</organism>
<name>A0A0J6IA61_COCPO</name>
<evidence type="ECO:0000313" key="3">
    <source>
        <dbReference type="Proteomes" id="UP000054567"/>
    </source>
</evidence>
<dbReference type="VEuPathDB" id="FungiDB:CPAG_04804"/>
<reference evidence="3" key="3">
    <citation type="journal article" date="2010" name="Genome Res.">
        <title>Population genomic sequencing of Coccidioides fungi reveals recent hybridization and transposon control.</title>
        <authorList>
            <person name="Neafsey D.E."/>
            <person name="Barker B.M."/>
            <person name="Sharpton T.J."/>
            <person name="Stajich J.E."/>
            <person name="Park D.J."/>
            <person name="Whiston E."/>
            <person name="Hung C.-Y."/>
            <person name="McMahan C."/>
            <person name="White J."/>
            <person name="Sykes S."/>
            <person name="Heiman D."/>
            <person name="Young S."/>
            <person name="Zeng Q."/>
            <person name="Abouelleil A."/>
            <person name="Aftuck L."/>
            <person name="Bessette D."/>
            <person name="Brown A."/>
            <person name="FitzGerald M."/>
            <person name="Lui A."/>
            <person name="Macdonald J.P."/>
            <person name="Priest M."/>
            <person name="Orbach M.J."/>
            <person name="Galgiani J.N."/>
            <person name="Kirkland T.N."/>
            <person name="Cole G.T."/>
            <person name="Birren B.W."/>
            <person name="Henn M.R."/>
            <person name="Taylor J.W."/>
            <person name="Rounsley S.D."/>
        </authorList>
    </citation>
    <scope>NUCLEOTIDE SEQUENCE [LARGE SCALE GENOMIC DNA]</scope>
    <source>
        <strain evidence="3">RMSCC 3488</strain>
    </source>
</reference>
<dbReference type="AlphaFoldDB" id="A0A0J6IA61"/>
<proteinExistence type="predicted"/>
<gene>
    <name evidence="2" type="ORF">CPAG_04804</name>
</gene>
<evidence type="ECO:0000313" key="2">
    <source>
        <dbReference type="EMBL" id="KMM68477.1"/>
    </source>
</evidence>
<dbReference type="Proteomes" id="UP000054567">
    <property type="component" value="Unassembled WGS sequence"/>
</dbReference>
<reference evidence="3" key="2">
    <citation type="journal article" date="2009" name="Genome Res.">
        <title>Comparative genomic analyses of the human fungal pathogens Coccidioides and their relatives.</title>
        <authorList>
            <person name="Sharpton T.J."/>
            <person name="Stajich J.E."/>
            <person name="Rounsley S.D."/>
            <person name="Gardner M.J."/>
            <person name="Wortman J.R."/>
            <person name="Jordar V.S."/>
            <person name="Maiti R."/>
            <person name="Kodira C.D."/>
            <person name="Neafsey D.E."/>
            <person name="Zeng Q."/>
            <person name="Hung C.-Y."/>
            <person name="McMahan C."/>
            <person name="Muszewska A."/>
            <person name="Grynberg M."/>
            <person name="Mandel M.A."/>
            <person name="Kellner E.M."/>
            <person name="Barker B.M."/>
            <person name="Galgiani J.N."/>
            <person name="Orbach M.J."/>
            <person name="Kirkland T.N."/>
            <person name="Cole G.T."/>
            <person name="Henn M.R."/>
            <person name="Birren B.W."/>
            <person name="Taylor J.W."/>
        </authorList>
    </citation>
    <scope>NUCLEOTIDE SEQUENCE [LARGE SCALE GENOMIC DNA]</scope>
    <source>
        <strain evidence="3">RMSCC 3488</strain>
    </source>
</reference>
<evidence type="ECO:0000256" key="1">
    <source>
        <dbReference type="SAM" id="MobiDB-lite"/>
    </source>
</evidence>
<protein>
    <submittedName>
        <fullName evidence="2">Uncharacterized protein</fullName>
    </submittedName>
</protein>
<feature type="region of interest" description="Disordered" evidence="1">
    <location>
        <begin position="19"/>
        <end position="41"/>
    </location>
</feature>
<reference evidence="2 3" key="1">
    <citation type="submission" date="2007-06" db="EMBL/GenBank/DDBJ databases">
        <title>The Genome Sequence of Coccidioides posadasii RMSCC_3488.</title>
        <authorList>
            <consortium name="Coccidioides Genome Resources Consortium"/>
            <consortium name="The Broad Institute Genome Sequencing Platform"/>
            <person name="Henn M.R."/>
            <person name="Sykes S."/>
            <person name="Young S."/>
            <person name="Jaffe D."/>
            <person name="Berlin A."/>
            <person name="Alvarez P."/>
            <person name="Butler J."/>
            <person name="Gnerre S."/>
            <person name="Grabherr M."/>
            <person name="Mauceli E."/>
            <person name="Brockman W."/>
            <person name="Kodira C."/>
            <person name="Alvarado L."/>
            <person name="Zeng Q."/>
            <person name="Crawford M."/>
            <person name="Antoine C."/>
            <person name="Devon K."/>
            <person name="Galgiani J."/>
            <person name="Orsborn K."/>
            <person name="Lewis M.L."/>
            <person name="Nusbaum C."/>
            <person name="Galagan J."/>
            <person name="Birren B."/>
        </authorList>
    </citation>
    <scope>NUCLEOTIDE SEQUENCE [LARGE SCALE GENOMIC DNA]</scope>
    <source>
        <strain evidence="2 3">RMSCC 3488</strain>
    </source>
</reference>
<sequence>MQPLTSLLKWTARSQTVCGDHEQSDRREYTGDGKSKHYRQHRGGISGLSLSTFGFNSSRTNTAVTLELHRTPTTPEALVPVKNLIFIVGLRNPLSKVLGVLRLARYQKQKRAPGREEDSFLVMIIIIF</sequence>
<dbReference type="EMBL" id="DS268111">
    <property type="protein sequence ID" value="KMM68477.1"/>
    <property type="molecule type" value="Genomic_DNA"/>
</dbReference>
<feature type="compositionally biased region" description="Basic and acidic residues" evidence="1">
    <location>
        <begin position="19"/>
        <end position="35"/>
    </location>
</feature>
<accession>A0A0J6IA61</accession>